<dbReference type="InterPro" id="IPR000926">
    <property type="entry name" value="RibA"/>
</dbReference>
<evidence type="ECO:0000313" key="12">
    <source>
        <dbReference type="Proteomes" id="UP000321580"/>
    </source>
</evidence>
<dbReference type="PANTHER" id="PTHR21327:SF18">
    <property type="entry name" value="3,4-DIHYDROXY-2-BUTANONE 4-PHOSPHATE SYNTHASE"/>
    <property type="match status" value="1"/>
</dbReference>
<accession>A0A5C6RGX2</accession>
<dbReference type="Pfam" id="PF00925">
    <property type="entry name" value="GTP_cyclohydro2"/>
    <property type="match status" value="1"/>
</dbReference>
<keyword evidence="6 9" id="KW-0862">Zinc</keyword>
<dbReference type="GO" id="GO:0005525">
    <property type="term" value="F:GTP binding"/>
    <property type="evidence" value="ECO:0007669"/>
    <property type="project" value="UniProtKB-KW"/>
</dbReference>
<dbReference type="FunFam" id="3.40.50.10990:FF:000002">
    <property type="entry name" value="GTP cyclohydrolase-2"/>
    <property type="match status" value="1"/>
</dbReference>
<dbReference type="PANTHER" id="PTHR21327">
    <property type="entry name" value="GTP CYCLOHYDROLASE II-RELATED"/>
    <property type="match status" value="1"/>
</dbReference>
<evidence type="ECO:0000256" key="8">
    <source>
        <dbReference type="ARBA" id="ARBA00049295"/>
    </source>
</evidence>
<comment type="caution">
    <text evidence="11">The sequence shown here is derived from an EMBL/GenBank/DDBJ whole genome shotgun (WGS) entry which is preliminary data.</text>
</comment>
<feature type="binding site" evidence="9">
    <location>
        <position position="81"/>
    </location>
    <ligand>
        <name>GTP</name>
        <dbReference type="ChEBI" id="CHEBI:37565"/>
    </ligand>
</feature>
<name>A0A5C6RGX2_9BACT</name>
<organism evidence="11 12">
    <name type="scientific">Phaeodactylibacter luteus</name>
    <dbReference type="NCBI Taxonomy" id="1564516"/>
    <lineage>
        <taxon>Bacteria</taxon>
        <taxon>Pseudomonadati</taxon>
        <taxon>Bacteroidota</taxon>
        <taxon>Saprospiria</taxon>
        <taxon>Saprospirales</taxon>
        <taxon>Haliscomenobacteraceae</taxon>
        <taxon>Phaeodactylibacter</taxon>
    </lineage>
</organism>
<dbReference type="Gene3D" id="3.40.50.10990">
    <property type="entry name" value="GTP cyclohydrolase II"/>
    <property type="match status" value="1"/>
</dbReference>
<proteinExistence type="inferred from homology"/>
<dbReference type="RefSeq" id="WP_147169353.1">
    <property type="nucleotide sequence ID" value="NZ_VOOR01000067.1"/>
</dbReference>
<keyword evidence="3 9" id="KW-0479">Metal-binding</keyword>
<keyword evidence="5 9" id="KW-0378">Hydrolase</keyword>
<evidence type="ECO:0000256" key="4">
    <source>
        <dbReference type="ARBA" id="ARBA00022741"/>
    </source>
</evidence>
<evidence type="ECO:0000256" key="5">
    <source>
        <dbReference type="ARBA" id="ARBA00022801"/>
    </source>
</evidence>
<dbReference type="NCBIfam" id="NF001591">
    <property type="entry name" value="PRK00393.1"/>
    <property type="match status" value="1"/>
</dbReference>
<dbReference type="Proteomes" id="UP000321580">
    <property type="component" value="Unassembled WGS sequence"/>
</dbReference>
<comment type="similarity">
    <text evidence="9">Belongs to the GTP cyclohydrolase II family.</text>
</comment>
<evidence type="ECO:0000256" key="1">
    <source>
        <dbReference type="ARBA" id="ARBA00004853"/>
    </source>
</evidence>
<feature type="binding site" evidence="9">
    <location>
        <position position="159"/>
    </location>
    <ligand>
        <name>GTP</name>
        <dbReference type="ChEBI" id="CHEBI:37565"/>
    </ligand>
</feature>
<evidence type="ECO:0000256" key="6">
    <source>
        <dbReference type="ARBA" id="ARBA00022833"/>
    </source>
</evidence>
<evidence type="ECO:0000256" key="9">
    <source>
        <dbReference type="HAMAP-Rule" id="MF_00179"/>
    </source>
</evidence>
<feature type="binding site" evidence="9">
    <location>
        <begin position="60"/>
        <end position="64"/>
    </location>
    <ligand>
        <name>GTP</name>
        <dbReference type="ChEBI" id="CHEBI:37565"/>
    </ligand>
</feature>
<dbReference type="InterPro" id="IPR036144">
    <property type="entry name" value="RibA-like_sf"/>
</dbReference>
<dbReference type="GO" id="GO:0008686">
    <property type="term" value="F:3,4-dihydroxy-2-butanone-4-phosphate synthase activity"/>
    <property type="evidence" value="ECO:0007669"/>
    <property type="project" value="TreeGrafter"/>
</dbReference>
<feature type="domain" description="GTP cyclohydrolase II" evidence="10">
    <location>
        <begin position="16"/>
        <end position="180"/>
    </location>
</feature>
<dbReference type="EC" id="3.5.4.25" evidence="9"/>
<dbReference type="InterPro" id="IPR032677">
    <property type="entry name" value="GTP_cyclohydro_II"/>
</dbReference>
<keyword evidence="7 9" id="KW-0342">GTP-binding</keyword>
<dbReference type="CDD" id="cd00641">
    <property type="entry name" value="GTP_cyclohydro2"/>
    <property type="match status" value="1"/>
</dbReference>
<evidence type="ECO:0000256" key="3">
    <source>
        <dbReference type="ARBA" id="ARBA00022723"/>
    </source>
</evidence>
<dbReference type="GO" id="GO:0003935">
    <property type="term" value="F:GTP cyclohydrolase II activity"/>
    <property type="evidence" value="ECO:0007669"/>
    <property type="project" value="UniProtKB-UniRule"/>
</dbReference>
<feature type="binding site" evidence="9">
    <location>
        <position position="78"/>
    </location>
    <ligand>
        <name>Zn(2+)</name>
        <dbReference type="ChEBI" id="CHEBI:29105"/>
        <note>catalytic</note>
    </ligand>
</feature>
<dbReference type="GO" id="GO:0009231">
    <property type="term" value="P:riboflavin biosynthetic process"/>
    <property type="evidence" value="ECO:0007669"/>
    <property type="project" value="UniProtKB-UniRule"/>
</dbReference>
<reference evidence="11 12" key="1">
    <citation type="submission" date="2019-08" db="EMBL/GenBank/DDBJ databases">
        <title>Genome of Phaeodactylibacter luteus.</title>
        <authorList>
            <person name="Bowman J.P."/>
        </authorList>
    </citation>
    <scope>NUCLEOTIDE SEQUENCE [LARGE SCALE GENOMIC DNA]</scope>
    <source>
        <strain evidence="11 12">KCTC 42180</strain>
    </source>
</reference>
<comment type="cofactor">
    <cofactor evidence="9">
        <name>Zn(2+)</name>
        <dbReference type="ChEBI" id="CHEBI:29105"/>
    </cofactor>
    <text evidence="9">Binds 1 zinc ion per subunit.</text>
</comment>
<feature type="binding site" evidence="9">
    <location>
        <position position="124"/>
    </location>
    <ligand>
        <name>GTP</name>
        <dbReference type="ChEBI" id="CHEBI:37565"/>
    </ligand>
</feature>
<dbReference type="GO" id="GO:0005829">
    <property type="term" value="C:cytosol"/>
    <property type="evidence" value="ECO:0007669"/>
    <property type="project" value="TreeGrafter"/>
</dbReference>
<comment type="catalytic activity">
    <reaction evidence="8 9">
        <text>GTP + 4 H2O = 2,5-diamino-6-hydroxy-4-(5-phosphoribosylamino)-pyrimidine + formate + 2 phosphate + 3 H(+)</text>
        <dbReference type="Rhea" id="RHEA:23704"/>
        <dbReference type="ChEBI" id="CHEBI:15377"/>
        <dbReference type="ChEBI" id="CHEBI:15378"/>
        <dbReference type="ChEBI" id="CHEBI:15740"/>
        <dbReference type="ChEBI" id="CHEBI:37565"/>
        <dbReference type="ChEBI" id="CHEBI:43474"/>
        <dbReference type="ChEBI" id="CHEBI:58614"/>
        <dbReference type="EC" id="3.5.4.25"/>
    </reaction>
</comment>
<sequence>MTNPDIHTSKGRLVQQAEAMIPTPWGNFNMVAFAEKESDWMPHLALVHESMDPAKPVLVRIHSECITGDLFGSKRCDCGEQLAEALSLAAEHGGMVLYLRQEGRGIGIINKLKAYNLQDKGLNTIDANLHLGLEIDARQYDIAIDMLKALGIRQINLLTNNPEKIEAFENAEVEVLSRVPLIIKPKKENFEYLKTKQDEMGHLFKL</sequence>
<comment type="pathway">
    <text evidence="1 9">Cofactor biosynthesis; riboflavin biosynthesis; 5-amino-6-(D-ribitylamino)uracil from GTP: step 1/4.</text>
</comment>
<evidence type="ECO:0000256" key="2">
    <source>
        <dbReference type="ARBA" id="ARBA00022619"/>
    </source>
</evidence>
<dbReference type="EMBL" id="VOOR01000067">
    <property type="protein sequence ID" value="TXB61304.1"/>
    <property type="molecule type" value="Genomic_DNA"/>
</dbReference>
<dbReference type="HAMAP" id="MF_00179">
    <property type="entry name" value="RibA"/>
    <property type="match status" value="1"/>
</dbReference>
<feature type="active site" description="Nucleophile" evidence="9">
    <location>
        <position position="138"/>
    </location>
</feature>
<dbReference type="OrthoDB" id="9793111at2"/>
<feature type="binding site" evidence="9">
    <location>
        <position position="65"/>
    </location>
    <ligand>
        <name>Zn(2+)</name>
        <dbReference type="ChEBI" id="CHEBI:29105"/>
        <note>catalytic</note>
    </ligand>
</feature>
<keyword evidence="12" id="KW-1185">Reference proteome</keyword>
<evidence type="ECO:0000259" key="10">
    <source>
        <dbReference type="Pfam" id="PF00925"/>
    </source>
</evidence>
<dbReference type="GO" id="GO:0008270">
    <property type="term" value="F:zinc ion binding"/>
    <property type="evidence" value="ECO:0007669"/>
    <property type="project" value="UniProtKB-UniRule"/>
</dbReference>
<dbReference type="UniPathway" id="UPA00275">
    <property type="reaction ID" value="UER00400"/>
</dbReference>
<comment type="function">
    <text evidence="9">Catalyzes the conversion of GTP to 2,5-diamino-6-ribosylamino-4(3H)-pyrimidinone 5'-phosphate (DARP), formate and pyrophosphate.</text>
</comment>
<feature type="binding site" evidence="9">
    <location>
        <begin position="102"/>
        <end position="104"/>
    </location>
    <ligand>
        <name>GTP</name>
        <dbReference type="ChEBI" id="CHEBI:37565"/>
    </ligand>
</feature>
<keyword evidence="4 9" id="KW-0547">Nucleotide-binding</keyword>
<dbReference type="NCBIfam" id="TIGR00505">
    <property type="entry name" value="ribA"/>
    <property type="match status" value="1"/>
</dbReference>
<evidence type="ECO:0000256" key="7">
    <source>
        <dbReference type="ARBA" id="ARBA00023134"/>
    </source>
</evidence>
<protein>
    <recommendedName>
        <fullName evidence="9">GTP cyclohydrolase-2</fullName>
        <ecNumber evidence="9">3.5.4.25</ecNumber>
    </recommendedName>
    <alternativeName>
        <fullName evidence="9">GTP cyclohydrolase II</fullName>
    </alternativeName>
</protein>
<gene>
    <name evidence="9 11" type="primary">ribA</name>
    <name evidence="11" type="ORF">FRY97_19780</name>
</gene>
<feature type="active site" description="Proton acceptor" evidence="9">
    <location>
        <position position="136"/>
    </location>
</feature>
<evidence type="ECO:0000313" key="11">
    <source>
        <dbReference type="EMBL" id="TXB61304.1"/>
    </source>
</evidence>
<dbReference type="SUPFAM" id="SSF142695">
    <property type="entry name" value="RibA-like"/>
    <property type="match status" value="1"/>
</dbReference>
<dbReference type="AlphaFoldDB" id="A0A5C6RGX2"/>
<feature type="binding site" evidence="9">
    <location>
        <position position="164"/>
    </location>
    <ligand>
        <name>GTP</name>
        <dbReference type="ChEBI" id="CHEBI:37565"/>
    </ligand>
</feature>
<keyword evidence="2 9" id="KW-0686">Riboflavin biosynthesis</keyword>
<feature type="binding site" evidence="9">
    <location>
        <position position="76"/>
    </location>
    <ligand>
        <name>Zn(2+)</name>
        <dbReference type="ChEBI" id="CHEBI:29105"/>
        <note>catalytic</note>
    </ligand>
</feature>